<dbReference type="InterPro" id="IPR007627">
    <property type="entry name" value="RNA_pol_sigma70_r2"/>
</dbReference>
<accession>A0A163BEQ7</accession>
<dbReference type="InterPro" id="IPR013249">
    <property type="entry name" value="RNA_pol_sigma70_r4_t2"/>
</dbReference>
<feature type="domain" description="RNA polymerase sigma factor 70 region 4 type 2" evidence="6">
    <location>
        <begin position="112"/>
        <end position="162"/>
    </location>
</feature>
<evidence type="ECO:0000313" key="7">
    <source>
        <dbReference type="EMBL" id="KZS41317.1"/>
    </source>
</evidence>
<dbReference type="GO" id="GO:0003677">
    <property type="term" value="F:DNA binding"/>
    <property type="evidence" value="ECO:0007669"/>
    <property type="project" value="InterPro"/>
</dbReference>
<dbReference type="InterPro" id="IPR036388">
    <property type="entry name" value="WH-like_DNA-bd_sf"/>
</dbReference>
<gene>
    <name evidence="7" type="ORF">AWE51_21675</name>
</gene>
<keyword evidence="2" id="KW-0805">Transcription regulation</keyword>
<dbReference type="PANTHER" id="PTHR43133">
    <property type="entry name" value="RNA POLYMERASE ECF-TYPE SIGMA FACTO"/>
    <property type="match status" value="1"/>
</dbReference>
<comment type="caution">
    <text evidence="7">The sequence shown here is derived from an EMBL/GenBank/DDBJ whole genome shotgun (WGS) entry which is preliminary data.</text>
</comment>
<dbReference type="PANTHER" id="PTHR43133:SF46">
    <property type="entry name" value="RNA POLYMERASE SIGMA-70 FACTOR ECF SUBFAMILY"/>
    <property type="match status" value="1"/>
</dbReference>
<evidence type="ECO:0000256" key="1">
    <source>
        <dbReference type="ARBA" id="ARBA00010641"/>
    </source>
</evidence>
<dbReference type="EMBL" id="LQRT01000005">
    <property type="protein sequence ID" value="KZS41317.1"/>
    <property type="molecule type" value="Genomic_DNA"/>
</dbReference>
<dbReference type="NCBIfam" id="TIGR02937">
    <property type="entry name" value="sigma70-ECF"/>
    <property type="match status" value="1"/>
</dbReference>
<dbReference type="InterPro" id="IPR013325">
    <property type="entry name" value="RNA_pol_sigma_r2"/>
</dbReference>
<dbReference type="SUPFAM" id="SSF88659">
    <property type="entry name" value="Sigma3 and sigma4 domains of RNA polymerase sigma factors"/>
    <property type="match status" value="1"/>
</dbReference>
<name>A0A163BEQ7_9FLAO</name>
<feature type="domain" description="RNA polymerase sigma-70 region 2" evidence="5">
    <location>
        <begin position="21"/>
        <end position="87"/>
    </location>
</feature>
<dbReference type="Proteomes" id="UP000076715">
    <property type="component" value="Unassembled WGS sequence"/>
</dbReference>
<comment type="similarity">
    <text evidence="1">Belongs to the sigma-70 factor family. ECF subfamily.</text>
</comment>
<keyword evidence="3" id="KW-0731">Sigma factor</keyword>
<dbReference type="STRING" id="1642818.AWE51_21675"/>
<evidence type="ECO:0000259" key="6">
    <source>
        <dbReference type="Pfam" id="PF08281"/>
    </source>
</evidence>
<organism evidence="7 8">
    <name type="scientific">Aquimarina aggregata</name>
    <dbReference type="NCBI Taxonomy" id="1642818"/>
    <lineage>
        <taxon>Bacteria</taxon>
        <taxon>Pseudomonadati</taxon>
        <taxon>Bacteroidota</taxon>
        <taxon>Flavobacteriia</taxon>
        <taxon>Flavobacteriales</taxon>
        <taxon>Flavobacteriaceae</taxon>
        <taxon>Aquimarina</taxon>
    </lineage>
</organism>
<dbReference type="SUPFAM" id="SSF88946">
    <property type="entry name" value="Sigma2 domain of RNA polymerase sigma factors"/>
    <property type="match status" value="1"/>
</dbReference>
<evidence type="ECO:0000256" key="3">
    <source>
        <dbReference type="ARBA" id="ARBA00023082"/>
    </source>
</evidence>
<dbReference type="Gene3D" id="1.10.1740.10">
    <property type="match status" value="1"/>
</dbReference>
<dbReference type="OrthoDB" id="1056775at2"/>
<proteinExistence type="inferred from homology"/>
<dbReference type="GO" id="GO:0016987">
    <property type="term" value="F:sigma factor activity"/>
    <property type="evidence" value="ECO:0007669"/>
    <property type="project" value="UniProtKB-KW"/>
</dbReference>
<dbReference type="Gene3D" id="1.10.10.10">
    <property type="entry name" value="Winged helix-like DNA-binding domain superfamily/Winged helix DNA-binding domain"/>
    <property type="match status" value="1"/>
</dbReference>
<evidence type="ECO:0000313" key="8">
    <source>
        <dbReference type="Proteomes" id="UP000076715"/>
    </source>
</evidence>
<dbReference type="Pfam" id="PF04542">
    <property type="entry name" value="Sigma70_r2"/>
    <property type="match status" value="1"/>
</dbReference>
<dbReference type="InterPro" id="IPR013324">
    <property type="entry name" value="RNA_pol_sigma_r3/r4-like"/>
</dbReference>
<dbReference type="Pfam" id="PF08281">
    <property type="entry name" value="Sigma70_r4_2"/>
    <property type="match status" value="1"/>
</dbReference>
<evidence type="ECO:0000259" key="5">
    <source>
        <dbReference type="Pfam" id="PF04542"/>
    </source>
</evidence>
<dbReference type="InterPro" id="IPR014284">
    <property type="entry name" value="RNA_pol_sigma-70_dom"/>
</dbReference>
<protein>
    <submittedName>
        <fullName evidence="7">RNA polymerase subunit sigma-70</fullName>
    </submittedName>
</protein>
<keyword evidence="8" id="KW-1185">Reference proteome</keyword>
<dbReference type="CDD" id="cd06171">
    <property type="entry name" value="Sigma70_r4"/>
    <property type="match status" value="1"/>
</dbReference>
<dbReference type="GO" id="GO:0006352">
    <property type="term" value="P:DNA-templated transcription initiation"/>
    <property type="evidence" value="ECO:0007669"/>
    <property type="project" value="InterPro"/>
</dbReference>
<evidence type="ECO:0000256" key="4">
    <source>
        <dbReference type="ARBA" id="ARBA00023163"/>
    </source>
</evidence>
<reference evidence="7 8" key="1">
    <citation type="submission" date="2016-01" db="EMBL/GenBank/DDBJ databases">
        <title>The draft genome sequence of Aquimarina sp. RZW4-3-2.</title>
        <authorList>
            <person name="Wang Y."/>
        </authorList>
    </citation>
    <scope>NUCLEOTIDE SEQUENCE [LARGE SCALE GENOMIC DNA]</scope>
    <source>
        <strain evidence="7 8">RZW4-3-2</strain>
    </source>
</reference>
<dbReference type="AlphaFoldDB" id="A0A163BEQ7"/>
<evidence type="ECO:0000256" key="2">
    <source>
        <dbReference type="ARBA" id="ARBA00023015"/>
    </source>
</evidence>
<dbReference type="RefSeq" id="WP_066312048.1">
    <property type="nucleotide sequence ID" value="NZ_CANLSS010000007.1"/>
</dbReference>
<dbReference type="InterPro" id="IPR039425">
    <property type="entry name" value="RNA_pol_sigma-70-like"/>
</dbReference>
<sequence length="180" mass="21085">MGLDQLIKKCKQKNAKAQEQLYRLYSSKLFSICLKYSNDHASAEDNLQDAFITIFDKIIQYKNKGSFEGWIKRVTINTALQKYRKQKVFDIINEEQLEEVDVEINDEEVSLDYLLEIIQQLPHRYRLVFNLYVLDGYSHKEIAEMLDISVGTSKSNLARARNILKVKIEETKEPYARAID</sequence>
<keyword evidence="4" id="KW-0804">Transcription</keyword>